<organism evidence="3 4">
    <name type="scientific">Microbacterium profundi</name>
    <dbReference type="NCBI Taxonomy" id="450380"/>
    <lineage>
        <taxon>Bacteria</taxon>
        <taxon>Bacillati</taxon>
        <taxon>Actinomycetota</taxon>
        <taxon>Actinomycetes</taxon>
        <taxon>Micrococcales</taxon>
        <taxon>Microbacteriaceae</taxon>
        <taxon>Microbacterium</taxon>
    </lineage>
</organism>
<evidence type="ECO:0000313" key="4">
    <source>
        <dbReference type="Proteomes" id="UP001553715"/>
    </source>
</evidence>
<keyword evidence="2" id="KW-0812">Transmembrane</keyword>
<feature type="region of interest" description="Disordered" evidence="1">
    <location>
        <begin position="313"/>
        <end position="338"/>
    </location>
</feature>
<accession>A0ABV3LIN0</accession>
<feature type="compositionally biased region" description="Pro residues" evidence="1">
    <location>
        <begin position="317"/>
        <end position="335"/>
    </location>
</feature>
<dbReference type="Proteomes" id="UP001553715">
    <property type="component" value="Unassembled WGS sequence"/>
</dbReference>
<reference evidence="3 4" key="1">
    <citation type="submission" date="2024-06" db="EMBL/GenBank/DDBJ databases">
        <title>The Natural Products Discovery Center: Release of the First 8490 Sequenced Strains for Exploring Actinobacteria Biosynthetic Diversity.</title>
        <authorList>
            <person name="Kalkreuter E."/>
            <person name="Kautsar S.A."/>
            <person name="Yang D."/>
            <person name="Bader C.D."/>
            <person name="Teijaro C.N."/>
            <person name="Fluegel L."/>
            <person name="Davis C.M."/>
            <person name="Simpson J.R."/>
            <person name="Lauterbach L."/>
            <person name="Steele A.D."/>
            <person name="Gui C."/>
            <person name="Meng S."/>
            <person name="Li G."/>
            <person name="Viehrig K."/>
            <person name="Ye F."/>
            <person name="Su P."/>
            <person name="Kiefer A.F."/>
            <person name="Nichols A."/>
            <person name="Cepeda A.J."/>
            <person name="Yan W."/>
            <person name="Fan B."/>
            <person name="Jiang Y."/>
            <person name="Adhikari A."/>
            <person name="Zheng C.-J."/>
            <person name="Schuster L."/>
            <person name="Cowan T.M."/>
            <person name="Smanski M.J."/>
            <person name="Chevrette M.G."/>
            <person name="De Carvalho L.P.S."/>
            <person name="Shen B."/>
        </authorList>
    </citation>
    <scope>NUCLEOTIDE SEQUENCE [LARGE SCALE GENOMIC DNA]</scope>
    <source>
        <strain evidence="3 4">NPDC077434</strain>
    </source>
</reference>
<dbReference type="RefSeq" id="WP_366233060.1">
    <property type="nucleotide sequence ID" value="NZ_JBFBMH010000017.1"/>
</dbReference>
<evidence type="ECO:0000313" key="3">
    <source>
        <dbReference type="EMBL" id="MEW1975760.1"/>
    </source>
</evidence>
<keyword evidence="2" id="KW-1133">Transmembrane helix</keyword>
<gene>
    <name evidence="3" type="ORF">AB0301_11905</name>
</gene>
<feature type="transmembrane region" description="Helical" evidence="2">
    <location>
        <begin position="669"/>
        <end position="691"/>
    </location>
</feature>
<evidence type="ECO:0000256" key="1">
    <source>
        <dbReference type="SAM" id="MobiDB-lite"/>
    </source>
</evidence>
<sequence length="696" mass="71008">MISPRFSRRVRAQRRAHGVRAHGVRAHGAVVFALAAALILAPQLTALTPAVADEDVPDEGTIVLSLSAGVHGVAKPGASLMTTVTVDNGTQDELAAGQVTLELNRTPVADGAALTAWLDSGEAPGAFASLGTEESEAVAASETSALSVVTPAGVLGNLPAGVYPIRVSLAEDAGPPAPPTTAKSVLIIDGGVAAQVTVLVPVTATPAEGGLLTADELTTLTAPDGALTAQLDGIAGTSAALAVDPLIPAAIRALGTAAPASALDWLDRLEALPNDRFALQAGDADATTQSRAGLPGLLTPLPLSSYLEPVNFAATPTPTPTATPTPSASPTPTEPELPTDAELMSIEGQSPAVLWPTAGVDTADLSTFNTWMATDATTILPSTSIAASSGAVADIDGNRVLVMDSAGSAALSDAAAETDDGAREHDIAEGIAHLALTGPAASMLVGLDRNETRTAEALRETILSVSSIAEPTGFSALRTTSPQSATLRVSETDAAASSDRAALLNTLIADEARLTAFATILEDPLVLLSPERLQMLRVLGVRDASEYATAVSAHRVASTTTLDAVGVQEPSPIQLFTSAAPLPVWVRNDLPWPVNVQLTATPSDARLDVQPSTRVEALPASNTRVKVPVEARVGSGELSVDFALSSPTGVSIGTDQTAMVTVRAEWESIGLVILGAVIGLLLLLGIIRTIVRRRRG</sequence>
<name>A0ABV3LIN0_9MICO</name>
<comment type="caution">
    <text evidence="3">The sequence shown here is derived from an EMBL/GenBank/DDBJ whole genome shotgun (WGS) entry which is preliminary data.</text>
</comment>
<dbReference type="EMBL" id="JBFBMH010000017">
    <property type="protein sequence ID" value="MEW1975760.1"/>
    <property type="molecule type" value="Genomic_DNA"/>
</dbReference>
<proteinExistence type="predicted"/>
<dbReference type="Pfam" id="PF19516">
    <property type="entry name" value="DUF6049"/>
    <property type="match status" value="1"/>
</dbReference>
<keyword evidence="2" id="KW-0472">Membrane</keyword>
<keyword evidence="4" id="KW-1185">Reference proteome</keyword>
<evidence type="ECO:0000256" key="2">
    <source>
        <dbReference type="SAM" id="Phobius"/>
    </source>
</evidence>
<dbReference type="InterPro" id="IPR046112">
    <property type="entry name" value="DUF6049"/>
</dbReference>
<protein>
    <submittedName>
        <fullName evidence="3">DUF6049 family protein</fullName>
    </submittedName>
</protein>